<feature type="domain" description="Galaxin-like repeats" evidence="2">
    <location>
        <begin position="31"/>
        <end position="81"/>
    </location>
</feature>
<gene>
    <name evidence="3" type="ORF">NP493_1037g00023</name>
</gene>
<dbReference type="Proteomes" id="UP001209878">
    <property type="component" value="Unassembled WGS sequence"/>
</dbReference>
<proteinExistence type="predicted"/>
<evidence type="ECO:0000259" key="2">
    <source>
        <dbReference type="Pfam" id="PF24748"/>
    </source>
</evidence>
<comment type="caution">
    <text evidence="3">The sequence shown here is derived from an EMBL/GenBank/DDBJ whole genome shotgun (WGS) entry which is preliminary data.</text>
</comment>
<evidence type="ECO:0000313" key="4">
    <source>
        <dbReference type="Proteomes" id="UP001209878"/>
    </source>
</evidence>
<reference evidence="3" key="1">
    <citation type="journal article" date="2023" name="Mol. Biol. Evol.">
        <title>Third-Generation Sequencing Reveals the Adaptive Role of the Epigenome in Three Deep-Sea Polychaetes.</title>
        <authorList>
            <person name="Perez M."/>
            <person name="Aroh O."/>
            <person name="Sun Y."/>
            <person name="Lan Y."/>
            <person name="Juniper S.K."/>
            <person name="Young C.R."/>
            <person name="Angers B."/>
            <person name="Qian P.Y."/>
        </authorList>
    </citation>
    <scope>NUCLEOTIDE SEQUENCE</scope>
    <source>
        <strain evidence="3">R07B-5</strain>
    </source>
</reference>
<feature type="signal peptide" evidence="1">
    <location>
        <begin position="1"/>
        <end position="21"/>
    </location>
</feature>
<feature type="chain" id="PRO_5042140855" description="Galaxin-like repeats domain-containing protein" evidence="1">
    <location>
        <begin position="22"/>
        <end position="112"/>
    </location>
</feature>
<name>A0AAD9KHE0_RIDPI</name>
<sequence length="112" mass="12597">MSVSVVSAVVHLLLLLLLTRGSDQMLFKDKRTANCAGTMYDHEDHICCEGRLHRRADFTGRLSCCYDRVYDVDRYVCCGRNHIPTKAWVLEQGECYGGQVRTSASIHSKNSG</sequence>
<dbReference type="InterPro" id="IPR056601">
    <property type="entry name" value="Galaxin_dom"/>
</dbReference>
<keyword evidence="1" id="KW-0732">Signal</keyword>
<protein>
    <recommendedName>
        <fullName evidence="2">Galaxin-like repeats domain-containing protein</fullName>
    </recommendedName>
</protein>
<accession>A0AAD9KHE0</accession>
<evidence type="ECO:0000313" key="3">
    <source>
        <dbReference type="EMBL" id="KAK2171663.1"/>
    </source>
</evidence>
<dbReference type="Pfam" id="PF24748">
    <property type="entry name" value="Galaxin_repeat"/>
    <property type="match status" value="1"/>
</dbReference>
<keyword evidence="4" id="KW-1185">Reference proteome</keyword>
<organism evidence="3 4">
    <name type="scientific">Ridgeia piscesae</name>
    <name type="common">Tubeworm</name>
    <dbReference type="NCBI Taxonomy" id="27915"/>
    <lineage>
        <taxon>Eukaryota</taxon>
        <taxon>Metazoa</taxon>
        <taxon>Spiralia</taxon>
        <taxon>Lophotrochozoa</taxon>
        <taxon>Annelida</taxon>
        <taxon>Polychaeta</taxon>
        <taxon>Sedentaria</taxon>
        <taxon>Canalipalpata</taxon>
        <taxon>Sabellida</taxon>
        <taxon>Siboglinidae</taxon>
        <taxon>Ridgeia</taxon>
    </lineage>
</organism>
<evidence type="ECO:0000256" key="1">
    <source>
        <dbReference type="SAM" id="SignalP"/>
    </source>
</evidence>
<dbReference type="EMBL" id="JAODUO010001042">
    <property type="protein sequence ID" value="KAK2171663.1"/>
    <property type="molecule type" value="Genomic_DNA"/>
</dbReference>
<dbReference type="AlphaFoldDB" id="A0AAD9KHE0"/>